<comment type="cofactor">
    <cofactor evidence="1 8">
        <name>heme</name>
        <dbReference type="ChEBI" id="CHEBI:30413"/>
    </cofactor>
</comment>
<dbReference type="Proteomes" id="UP000825729">
    <property type="component" value="Unassembled WGS sequence"/>
</dbReference>
<feature type="transmembrane region" description="Helical" evidence="10">
    <location>
        <begin position="31"/>
        <end position="54"/>
    </location>
</feature>
<keyword evidence="6 8" id="KW-0408">Iron</keyword>
<dbReference type="GO" id="GO:0005506">
    <property type="term" value="F:iron ion binding"/>
    <property type="evidence" value="ECO:0007669"/>
    <property type="project" value="InterPro"/>
</dbReference>
<keyword evidence="10" id="KW-1133">Transmembrane helix</keyword>
<name>A0AAV7EDZ9_ARIFI</name>
<evidence type="ECO:0000256" key="7">
    <source>
        <dbReference type="ARBA" id="ARBA00023033"/>
    </source>
</evidence>
<evidence type="ECO:0000256" key="8">
    <source>
        <dbReference type="PIRSR" id="PIRSR602401-1"/>
    </source>
</evidence>
<dbReference type="Gene3D" id="1.10.630.10">
    <property type="entry name" value="Cytochrome P450"/>
    <property type="match status" value="1"/>
</dbReference>
<dbReference type="InterPro" id="IPR002401">
    <property type="entry name" value="Cyt_P450_E_grp-I"/>
</dbReference>
<sequence>MEKKLQFVANLCFMSMFLGATREVSWPSSFLFFPLYLLVGFLTNTWLVAGGFAWRGAPAAGTNIIPGPIGWPLLGSIPVLMGPHAHRKLAKISAALGAKRLMALSFGCTRVVISSHPETAREILSGAAFADRPPKEAARLLMFELAIGFAPSGDHWRHLRRLATTHLFSPRPIAGREVLRRRVAGEMLEEVGKVMNERGMVELRAILQRGSLKSVMGGVLGSDEGAIWSGSGEMMRMVYEGYDLIGKFNLSDHLPLSWFFDTVQGLGGRCRKLADEVKLFMGEIIEQKRRILAEEEGPYKLGHDDFLTALLSLPSDQEQLSDSQATAVLWELIFRGTDTVAVLMEWTMTRMVLHPEVQAKVQEELDSVVGKCSGTTVGESDIAHLRYLHAVVKEVLRLHPPGPLLSWARLATRDVHVGKHLVPKGTMAMVNMWAITHDASIWKDPWEFRPERFMEEEVSVMGSDLRLAPFGSGRRVCPGRALGLATVHLWVASLLHQFNWVAFKSVDLSEHLGLSLEKKKPLQCRAFRRRV</sequence>
<proteinExistence type="inferred from homology"/>
<reference evidence="11 12" key="1">
    <citation type="submission" date="2021-07" db="EMBL/GenBank/DDBJ databases">
        <title>The Aristolochia fimbriata genome: insights into angiosperm evolution, floral development and chemical biosynthesis.</title>
        <authorList>
            <person name="Jiao Y."/>
        </authorList>
    </citation>
    <scope>NUCLEOTIDE SEQUENCE [LARGE SCALE GENOMIC DNA]</scope>
    <source>
        <strain evidence="11">IBCAS-2021</strain>
        <tissue evidence="11">Leaf</tissue>
    </source>
</reference>
<dbReference type="InterPro" id="IPR017972">
    <property type="entry name" value="Cyt_P450_CS"/>
</dbReference>
<dbReference type="AlphaFoldDB" id="A0AAV7EDZ9"/>
<evidence type="ECO:0000256" key="1">
    <source>
        <dbReference type="ARBA" id="ARBA00001971"/>
    </source>
</evidence>
<evidence type="ECO:0000256" key="4">
    <source>
        <dbReference type="ARBA" id="ARBA00022723"/>
    </source>
</evidence>
<evidence type="ECO:0000256" key="3">
    <source>
        <dbReference type="ARBA" id="ARBA00022617"/>
    </source>
</evidence>
<evidence type="ECO:0000256" key="9">
    <source>
        <dbReference type="RuleBase" id="RU000461"/>
    </source>
</evidence>
<evidence type="ECO:0008006" key="13">
    <source>
        <dbReference type="Google" id="ProtNLM"/>
    </source>
</evidence>
<dbReference type="GO" id="GO:0004497">
    <property type="term" value="F:monooxygenase activity"/>
    <property type="evidence" value="ECO:0007669"/>
    <property type="project" value="UniProtKB-KW"/>
</dbReference>
<dbReference type="PRINTS" id="PR00463">
    <property type="entry name" value="EP450I"/>
</dbReference>
<keyword evidence="4 8" id="KW-0479">Metal-binding</keyword>
<evidence type="ECO:0000256" key="10">
    <source>
        <dbReference type="SAM" id="Phobius"/>
    </source>
</evidence>
<keyword evidence="12" id="KW-1185">Reference proteome</keyword>
<dbReference type="InterPro" id="IPR036396">
    <property type="entry name" value="Cyt_P450_sf"/>
</dbReference>
<feature type="transmembrane region" description="Helical" evidence="10">
    <location>
        <begin position="7"/>
        <end position="25"/>
    </location>
</feature>
<dbReference type="GO" id="GO:0016705">
    <property type="term" value="F:oxidoreductase activity, acting on paired donors, with incorporation or reduction of molecular oxygen"/>
    <property type="evidence" value="ECO:0007669"/>
    <property type="project" value="InterPro"/>
</dbReference>
<protein>
    <recommendedName>
        <fullName evidence="13">Cytochrome P450</fullName>
    </recommendedName>
</protein>
<dbReference type="PANTHER" id="PTHR47946:SF13">
    <property type="entry name" value="CYTOCHROME P450 FAMILY PROTEIN, EXPRESSED"/>
    <property type="match status" value="1"/>
</dbReference>
<keyword evidence="5 9" id="KW-0560">Oxidoreductase</keyword>
<evidence type="ECO:0000313" key="12">
    <source>
        <dbReference type="Proteomes" id="UP000825729"/>
    </source>
</evidence>
<keyword evidence="3 8" id="KW-0349">Heme</keyword>
<organism evidence="11 12">
    <name type="scientific">Aristolochia fimbriata</name>
    <name type="common">White veined hardy Dutchman's pipe vine</name>
    <dbReference type="NCBI Taxonomy" id="158543"/>
    <lineage>
        <taxon>Eukaryota</taxon>
        <taxon>Viridiplantae</taxon>
        <taxon>Streptophyta</taxon>
        <taxon>Embryophyta</taxon>
        <taxon>Tracheophyta</taxon>
        <taxon>Spermatophyta</taxon>
        <taxon>Magnoliopsida</taxon>
        <taxon>Magnoliidae</taxon>
        <taxon>Piperales</taxon>
        <taxon>Aristolochiaceae</taxon>
        <taxon>Aristolochia</taxon>
    </lineage>
</organism>
<keyword evidence="10" id="KW-0812">Transmembrane</keyword>
<gene>
    <name evidence="11" type="ORF">H6P81_012109</name>
</gene>
<evidence type="ECO:0000313" key="11">
    <source>
        <dbReference type="EMBL" id="KAG9445981.1"/>
    </source>
</evidence>
<dbReference type="FunFam" id="1.10.630.10:FF:000016">
    <property type="entry name" value="Cytochrome P450 78A5"/>
    <property type="match status" value="1"/>
</dbReference>
<dbReference type="PANTHER" id="PTHR47946">
    <property type="entry name" value="CYTOCHROME P450 78A7-RELATED"/>
    <property type="match status" value="1"/>
</dbReference>
<dbReference type="InterPro" id="IPR051996">
    <property type="entry name" value="Cytochrome_P450_78A"/>
</dbReference>
<dbReference type="Pfam" id="PF00067">
    <property type="entry name" value="p450"/>
    <property type="match status" value="1"/>
</dbReference>
<dbReference type="PRINTS" id="PR00385">
    <property type="entry name" value="P450"/>
</dbReference>
<dbReference type="EMBL" id="JAINDJ010000005">
    <property type="protein sequence ID" value="KAG9445981.1"/>
    <property type="molecule type" value="Genomic_DNA"/>
</dbReference>
<accession>A0AAV7EDZ9</accession>
<evidence type="ECO:0000256" key="2">
    <source>
        <dbReference type="ARBA" id="ARBA00010617"/>
    </source>
</evidence>
<comment type="similarity">
    <text evidence="2 9">Belongs to the cytochrome P450 family.</text>
</comment>
<comment type="caution">
    <text evidence="11">The sequence shown here is derived from an EMBL/GenBank/DDBJ whole genome shotgun (WGS) entry which is preliminary data.</text>
</comment>
<feature type="binding site" description="axial binding residue" evidence="8">
    <location>
        <position position="477"/>
    </location>
    <ligand>
        <name>heme</name>
        <dbReference type="ChEBI" id="CHEBI:30413"/>
    </ligand>
    <ligandPart>
        <name>Fe</name>
        <dbReference type="ChEBI" id="CHEBI:18248"/>
    </ligandPart>
</feature>
<dbReference type="PROSITE" id="PS00086">
    <property type="entry name" value="CYTOCHROME_P450"/>
    <property type="match status" value="1"/>
</dbReference>
<evidence type="ECO:0000256" key="6">
    <source>
        <dbReference type="ARBA" id="ARBA00023004"/>
    </source>
</evidence>
<dbReference type="InterPro" id="IPR001128">
    <property type="entry name" value="Cyt_P450"/>
</dbReference>
<evidence type="ECO:0000256" key="5">
    <source>
        <dbReference type="ARBA" id="ARBA00023002"/>
    </source>
</evidence>
<dbReference type="SUPFAM" id="SSF48264">
    <property type="entry name" value="Cytochrome P450"/>
    <property type="match status" value="1"/>
</dbReference>
<dbReference type="GO" id="GO:0020037">
    <property type="term" value="F:heme binding"/>
    <property type="evidence" value="ECO:0007669"/>
    <property type="project" value="InterPro"/>
</dbReference>
<keyword evidence="7 9" id="KW-0503">Monooxygenase</keyword>
<keyword evidence="10" id="KW-0472">Membrane</keyword>